<keyword evidence="3" id="KW-1185">Reference proteome</keyword>
<sequence>GLLLGLSGLYATIKHHRRLLYTHTIINWSIFILRGFTWLLSMLHEYHIDPLLYGLAPIEFLLAFLSTILLRDALIYY</sequence>
<proteinExistence type="predicted"/>
<feature type="transmembrane region" description="Helical" evidence="1">
    <location>
        <begin position="20"/>
        <end position="39"/>
    </location>
</feature>
<dbReference type="EMBL" id="MUJZ01067105">
    <property type="protein sequence ID" value="OTF70145.1"/>
    <property type="molecule type" value="Genomic_DNA"/>
</dbReference>
<evidence type="ECO:0000256" key="1">
    <source>
        <dbReference type="SAM" id="Phobius"/>
    </source>
</evidence>
<feature type="transmembrane region" description="Helical" evidence="1">
    <location>
        <begin position="51"/>
        <end position="70"/>
    </location>
</feature>
<keyword evidence="1" id="KW-1133">Transmembrane helix</keyword>
<comment type="caution">
    <text evidence="2">The sequence shown here is derived from an EMBL/GenBank/DDBJ whole genome shotgun (WGS) entry which is preliminary data.</text>
</comment>
<dbReference type="OrthoDB" id="6514319at2759"/>
<keyword evidence="1" id="KW-0472">Membrane</keyword>
<accession>A0A1Y3ASI7</accession>
<dbReference type="Proteomes" id="UP000194236">
    <property type="component" value="Unassembled WGS sequence"/>
</dbReference>
<protein>
    <submittedName>
        <fullName evidence="2">Uncharacterized protein</fullName>
    </submittedName>
</protein>
<evidence type="ECO:0000313" key="2">
    <source>
        <dbReference type="EMBL" id="OTF70145.1"/>
    </source>
</evidence>
<organism evidence="2 3">
    <name type="scientific">Euroglyphus maynei</name>
    <name type="common">Mayne's house dust mite</name>
    <dbReference type="NCBI Taxonomy" id="6958"/>
    <lineage>
        <taxon>Eukaryota</taxon>
        <taxon>Metazoa</taxon>
        <taxon>Ecdysozoa</taxon>
        <taxon>Arthropoda</taxon>
        <taxon>Chelicerata</taxon>
        <taxon>Arachnida</taxon>
        <taxon>Acari</taxon>
        <taxon>Acariformes</taxon>
        <taxon>Sarcoptiformes</taxon>
        <taxon>Astigmata</taxon>
        <taxon>Psoroptidia</taxon>
        <taxon>Analgoidea</taxon>
        <taxon>Pyroglyphidae</taxon>
        <taxon>Pyroglyphinae</taxon>
        <taxon>Euroglyphus</taxon>
    </lineage>
</organism>
<gene>
    <name evidence="2" type="ORF">BLA29_013824</name>
</gene>
<reference evidence="2 3" key="1">
    <citation type="submission" date="2017-03" db="EMBL/GenBank/DDBJ databases">
        <title>Genome Survey of Euroglyphus maynei.</title>
        <authorList>
            <person name="Arlian L.G."/>
            <person name="Morgan M.S."/>
            <person name="Rider S.D."/>
        </authorList>
    </citation>
    <scope>NUCLEOTIDE SEQUENCE [LARGE SCALE GENOMIC DNA]</scope>
    <source>
        <strain evidence="2">Arlian Lab</strain>
        <tissue evidence="2">Whole body</tissue>
    </source>
</reference>
<name>A0A1Y3ASI7_EURMA</name>
<feature type="non-terminal residue" evidence="2">
    <location>
        <position position="1"/>
    </location>
</feature>
<keyword evidence="1" id="KW-0812">Transmembrane</keyword>
<evidence type="ECO:0000313" key="3">
    <source>
        <dbReference type="Proteomes" id="UP000194236"/>
    </source>
</evidence>
<dbReference type="AlphaFoldDB" id="A0A1Y3ASI7"/>